<feature type="transmembrane region" description="Helical" evidence="1">
    <location>
        <begin position="49"/>
        <end position="72"/>
    </location>
</feature>
<gene>
    <name evidence="2" type="ORF">CK820_G0023057</name>
</gene>
<keyword evidence="1" id="KW-0812">Transmembrane</keyword>
<comment type="caution">
    <text evidence="2">The sequence shown here is derived from an EMBL/GenBank/DDBJ whole genome shotgun (WGS) entry which is preliminary data.</text>
</comment>
<proteinExistence type="predicted"/>
<dbReference type="Proteomes" id="UP000236370">
    <property type="component" value="Unassembled WGS sequence"/>
</dbReference>
<feature type="transmembrane region" description="Helical" evidence="1">
    <location>
        <begin position="78"/>
        <end position="97"/>
    </location>
</feature>
<keyword evidence="1" id="KW-1133">Transmembrane helix</keyword>
<evidence type="ECO:0000313" key="2">
    <source>
        <dbReference type="EMBL" id="PNI55103.1"/>
    </source>
</evidence>
<reference evidence="2 3" key="1">
    <citation type="submission" date="2017-12" db="EMBL/GenBank/DDBJ databases">
        <title>High-resolution comparative analysis of great ape genomes.</title>
        <authorList>
            <person name="Pollen A."/>
            <person name="Hastie A."/>
            <person name="Hormozdiari F."/>
            <person name="Dougherty M."/>
            <person name="Liu R."/>
            <person name="Chaisson M."/>
            <person name="Hoppe E."/>
            <person name="Hill C."/>
            <person name="Pang A."/>
            <person name="Hillier L."/>
            <person name="Baker C."/>
            <person name="Armstrong J."/>
            <person name="Shendure J."/>
            <person name="Paten B."/>
            <person name="Wilson R."/>
            <person name="Chao H."/>
            <person name="Schneider V."/>
            <person name="Ventura M."/>
            <person name="Kronenberg Z."/>
            <person name="Murali S."/>
            <person name="Gordon D."/>
            <person name="Cantsilieris S."/>
            <person name="Munson K."/>
            <person name="Nelson B."/>
            <person name="Raja A."/>
            <person name="Underwood J."/>
            <person name="Diekhans M."/>
            <person name="Fiddes I."/>
            <person name="Haussler D."/>
            <person name="Eichler E."/>
        </authorList>
    </citation>
    <scope>NUCLEOTIDE SEQUENCE [LARGE SCALE GENOMIC DNA]</scope>
    <source>
        <strain evidence="2">Yerkes chimp pedigree #C0471</strain>
    </source>
</reference>
<keyword evidence="1" id="KW-0472">Membrane</keyword>
<accession>A0A2J8M6G4</accession>
<dbReference type="EMBL" id="NBAG03000266">
    <property type="protein sequence ID" value="PNI55103.1"/>
    <property type="molecule type" value="Genomic_DNA"/>
</dbReference>
<name>A0A2J8M6G4_PANTR</name>
<evidence type="ECO:0000313" key="3">
    <source>
        <dbReference type="Proteomes" id="UP000236370"/>
    </source>
</evidence>
<dbReference type="AlphaFoldDB" id="A0A2J8M6G4"/>
<organism evidence="2 3">
    <name type="scientific">Pan troglodytes</name>
    <name type="common">Chimpanzee</name>
    <dbReference type="NCBI Taxonomy" id="9598"/>
    <lineage>
        <taxon>Eukaryota</taxon>
        <taxon>Metazoa</taxon>
        <taxon>Chordata</taxon>
        <taxon>Craniata</taxon>
        <taxon>Vertebrata</taxon>
        <taxon>Euteleostomi</taxon>
        <taxon>Mammalia</taxon>
        <taxon>Eutheria</taxon>
        <taxon>Euarchontoglires</taxon>
        <taxon>Primates</taxon>
        <taxon>Haplorrhini</taxon>
        <taxon>Catarrhini</taxon>
        <taxon>Hominidae</taxon>
        <taxon>Pan</taxon>
    </lineage>
</organism>
<sequence length="103" mass="11798">MWLDTRNLGIVMSCWKGVCVPQTTTLEMFYNDNDRVEESSNSYQIRREFLLPACLPAFLSFSTSFSFFLSFLPSSLSFSLSFFLSFLLSFSLSLPFLPSFLPS</sequence>
<protein>
    <submittedName>
        <fullName evidence="2">TMEM78 isoform 1</fullName>
    </submittedName>
</protein>
<evidence type="ECO:0000256" key="1">
    <source>
        <dbReference type="SAM" id="Phobius"/>
    </source>
</evidence>